<feature type="transmembrane region" description="Helical" evidence="1">
    <location>
        <begin position="476"/>
        <end position="496"/>
    </location>
</feature>
<feature type="transmembrane region" description="Helical" evidence="1">
    <location>
        <begin position="150"/>
        <end position="181"/>
    </location>
</feature>
<keyword evidence="3" id="KW-1185">Reference proteome</keyword>
<reference evidence="2" key="1">
    <citation type="journal article" date="2014" name="Int. J. Syst. Evol. Microbiol.">
        <title>Complete genome sequence of Corynebacterium casei LMG S-19264T (=DSM 44701T), isolated from a smear-ripened cheese.</title>
        <authorList>
            <consortium name="US DOE Joint Genome Institute (JGI-PGF)"/>
            <person name="Walter F."/>
            <person name="Albersmeier A."/>
            <person name="Kalinowski J."/>
            <person name="Ruckert C."/>
        </authorList>
    </citation>
    <scope>NUCLEOTIDE SEQUENCE</scope>
    <source>
        <strain evidence="2">CGMCC 1.15447</strain>
    </source>
</reference>
<feature type="transmembrane region" description="Helical" evidence="1">
    <location>
        <begin position="439"/>
        <end position="464"/>
    </location>
</feature>
<dbReference type="Proteomes" id="UP000648801">
    <property type="component" value="Unassembled WGS sequence"/>
</dbReference>
<comment type="caution">
    <text evidence="2">The sequence shown here is derived from an EMBL/GenBank/DDBJ whole genome shotgun (WGS) entry which is preliminary data.</text>
</comment>
<organism evidence="2 3">
    <name type="scientific">Edaphobacter acidisoli</name>
    <dbReference type="NCBI Taxonomy" id="2040573"/>
    <lineage>
        <taxon>Bacteria</taxon>
        <taxon>Pseudomonadati</taxon>
        <taxon>Acidobacteriota</taxon>
        <taxon>Terriglobia</taxon>
        <taxon>Terriglobales</taxon>
        <taxon>Acidobacteriaceae</taxon>
        <taxon>Edaphobacter</taxon>
    </lineage>
</organism>
<accession>A0A916S1J0</accession>
<evidence type="ECO:0000256" key="1">
    <source>
        <dbReference type="SAM" id="Phobius"/>
    </source>
</evidence>
<feature type="transmembrane region" description="Helical" evidence="1">
    <location>
        <begin position="256"/>
        <end position="274"/>
    </location>
</feature>
<keyword evidence="1" id="KW-0812">Transmembrane</keyword>
<gene>
    <name evidence="2" type="ORF">GCM10011507_30360</name>
</gene>
<sequence>MPERGPVFVTLTVYFFRRFFENDVIQATGDTVTTIVRALSIAAAPGLMLAFFLQNQYPQRTAWGRIEDQYFFVLYSMLVMAGVAIFEWEMLFPDTLDFLVLSPLPLRGRDTLAAKATALGLFLGLFLFAANVFGVFMLPAVSKEHFWRTAWAQCLAVTCSGAFGAFAILAAGGILICILPARTFRILSPIMQALVVAVLGLLLVSYARFGDSLDKTLQIPLGHALWVPSFWFLGIYEHALRGHSAAPFAAPMMRSGIRAISIAFVLAVATYPLAWARMRKMAIEGTTGLRSRPAVPLNRLVAGIVPLPARRAVTYFIGQTIARNSKYQVYLAMYCGTGLALAIACAVTFVSSGSGLRPALSIDGLHAVMPLMLFWIVAGLRMAFALPLNLPARWVFRVTGAEREACISATRVWAFACGLAALAMLLPILWIAGLSARALLVQAITGACVCAVLVDSLLFANHGIPFAQPRSPGKTSLPLMLTLFTGILPLFCVAMVRAELWLERKPLWLLASVIVVPAAYGVIGILRSRSQARLEDGDEIEGEFLLLGLGVD</sequence>
<name>A0A916S1J0_9BACT</name>
<dbReference type="EMBL" id="BMJB01000003">
    <property type="protein sequence ID" value="GGA76959.1"/>
    <property type="molecule type" value="Genomic_DNA"/>
</dbReference>
<feature type="transmembrane region" description="Helical" evidence="1">
    <location>
        <begin position="371"/>
        <end position="391"/>
    </location>
</feature>
<dbReference type="AlphaFoldDB" id="A0A916S1J0"/>
<evidence type="ECO:0000313" key="2">
    <source>
        <dbReference type="EMBL" id="GGA76959.1"/>
    </source>
</evidence>
<feature type="transmembrane region" description="Helical" evidence="1">
    <location>
        <begin position="35"/>
        <end position="53"/>
    </location>
</feature>
<feature type="transmembrane region" description="Helical" evidence="1">
    <location>
        <begin position="73"/>
        <end position="92"/>
    </location>
</feature>
<feature type="transmembrane region" description="Helical" evidence="1">
    <location>
        <begin position="508"/>
        <end position="526"/>
    </location>
</feature>
<feature type="transmembrane region" description="Helical" evidence="1">
    <location>
        <begin position="412"/>
        <end position="433"/>
    </location>
</feature>
<protein>
    <submittedName>
        <fullName evidence="2">Uncharacterized protein</fullName>
    </submittedName>
</protein>
<feature type="transmembrane region" description="Helical" evidence="1">
    <location>
        <begin position="329"/>
        <end position="351"/>
    </location>
</feature>
<proteinExistence type="predicted"/>
<feature type="transmembrane region" description="Helical" evidence="1">
    <location>
        <begin position="219"/>
        <end position="236"/>
    </location>
</feature>
<evidence type="ECO:0000313" key="3">
    <source>
        <dbReference type="Proteomes" id="UP000648801"/>
    </source>
</evidence>
<dbReference type="RefSeq" id="WP_188760390.1">
    <property type="nucleotide sequence ID" value="NZ_BMJB01000003.1"/>
</dbReference>
<feature type="transmembrane region" description="Helical" evidence="1">
    <location>
        <begin position="187"/>
        <end position="207"/>
    </location>
</feature>
<feature type="transmembrane region" description="Helical" evidence="1">
    <location>
        <begin position="112"/>
        <end position="138"/>
    </location>
</feature>
<reference evidence="2" key="2">
    <citation type="submission" date="2020-09" db="EMBL/GenBank/DDBJ databases">
        <authorList>
            <person name="Sun Q."/>
            <person name="Zhou Y."/>
        </authorList>
    </citation>
    <scope>NUCLEOTIDE SEQUENCE</scope>
    <source>
        <strain evidence="2">CGMCC 1.15447</strain>
    </source>
</reference>
<keyword evidence="1" id="KW-1133">Transmembrane helix</keyword>
<keyword evidence="1" id="KW-0472">Membrane</keyword>